<gene>
    <name evidence="5" type="ORF">B4915_07695</name>
</gene>
<protein>
    <recommendedName>
        <fullName evidence="4">Aldehyde dehydrogenase domain-containing protein</fullName>
    </recommendedName>
</protein>
<dbReference type="EMBL" id="MWZD01000017">
    <property type="protein sequence ID" value="PRI10774.1"/>
    <property type="molecule type" value="Genomic_DNA"/>
</dbReference>
<dbReference type="InterPro" id="IPR016162">
    <property type="entry name" value="Ald_DH_N"/>
</dbReference>
<dbReference type="PROSITE" id="PS00070">
    <property type="entry name" value="ALDEHYDE_DEHYDR_CYS"/>
    <property type="match status" value="1"/>
</dbReference>
<evidence type="ECO:0000313" key="5">
    <source>
        <dbReference type="EMBL" id="PRI10774.1"/>
    </source>
</evidence>
<dbReference type="Gene3D" id="3.40.309.10">
    <property type="entry name" value="Aldehyde Dehydrogenase, Chain A, domain 2"/>
    <property type="match status" value="1"/>
</dbReference>
<dbReference type="InterPro" id="IPR029510">
    <property type="entry name" value="Ald_DH_CS_GLU"/>
</dbReference>
<dbReference type="InterPro" id="IPR016160">
    <property type="entry name" value="Ald_DH_CS_CYS"/>
</dbReference>
<organism evidence="5 6">
    <name type="scientific">Leucobacter massiliensis</name>
    <dbReference type="NCBI Taxonomy" id="1686285"/>
    <lineage>
        <taxon>Bacteria</taxon>
        <taxon>Bacillati</taxon>
        <taxon>Actinomycetota</taxon>
        <taxon>Actinomycetes</taxon>
        <taxon>Micrococcales</taxon>
        <taxon>Microbacteriaceae</taxon>
        <taxon>Leucobacter</taxon>
    </lineage>
</organism>
<dbReference type="PROSITE" id="PS00687">
    <property type="entry name" value="ALDEHYDE_DEHYDR_GLU"/>
    <property type="match status" value="1"/>
</dbReference>
<keyword evidence="6" id="KW-1185">Reference proteome</keyword>
<reference evidence="5 6" key="1">
    <citation type="journal article" date="2017" name="New Microbes New Infect">
        <title>Genome sequence of 'Leucobacter massiliensis' sp. nov. isolated from human pharynx after travel to the 2014 Hajj.</title>
        <authorList>
            <person name="Leangapichart T."/>
            <person name="Gautret P."/>
            <person name="Nguyen T.T."/>
            <person name="Armstrong N."/>
            <person name="Rolain J.M."/>
        </authorList>
    </citation>
    <scope>NUCLEOTIDE SEQUENCE [LARGE SCALE GENOMIC DNA]</scope>
    <source>
        <strain evidence="5 6">122RC15</strain>
    </source>
</reference>
<evidence type="ECO:0000259" key="4">
    <source>
        <dbReference type="Pfam" id="PF00171"/>
    </source>
</evidence>
<dbReference type="PANTHER" id="PTHR11699">
    <property type="entry name" value="ALDEHYDE DEHYDROGENASE-RELATED"/>
    <property type="match status" value="1"/>
</dbReference>
<accession>A0A2S9QMF1</accession>
<dbReference type="GO" id="GO:0016620">
    <property type="term" value="F:oxidoreductase activity, acting on the aldehyde or oxo group of donors, NAD or NADP as acceptor"/>
    <property type="evidence" value="ECO:0007669"/>
    <property type="project" value="InterPro"/>
</dbReference>
<dbReference type="OrthoDB" id="6882680at2"/>
<keyword evidence="1 3" id="KW-0560">Oxidoreductase</keyword>
<evidence type="ECO:0000256" key="1">
    <source>
        <dbReference type="ARBA" id="ARBA00023002"/>
    </source>
</evidence>
<dbReference type="Pfam" id="PF00171">
    <property type="entry name" value="Aldedh"/>
    <property type="match status" value="1"/>
</dbReference>
<dbReference type="InterPro" id="IPR015590">
    <property type="entry name" value="Aldehyde_DH_dom"/>
</dbReference>
<name>A0A2S9QMF1_9MICO</name>
<evidence type="ECO:0000256" key="3">
    <source>
        <dbReference type="RuleBase" id="RU003345"/>
    </source>
</evidence>
<feature type="active site" evidence="2">
    <location>
        <position position="258"/>
    </location>
</feature>
<evidence type="ECO:0000256" key="2">
    <source>
        <dbReference type="PROSITE-ProRule" id="PRU10007"/>
    </source>
</evidence>
<evidence type="ECO:0000313" key="6">
    <source>
        <dbReference type="Proteomes" id="UP000238650"/>
    </source>
</evidence>
<comment type="caution">
    <text evidence="5">The sequence shown here is derived from an EMBL/GenBank/DDBJ whole genome shotgun (WGS) entry which is preliminary data.</text>
</comment>
<dbReference type="Proteomes" id="UP000238650">
    <property type="component" value="Unassembled WGS sequence"/>
</dbReference>
<dbReference type="InterPro" id="IPR016161">
    <property type="entry name" value="Ald_DH/histidinol_DH"/>
</dbReference>
<dbReference type="AlphaFoldDB" id="A0A2S9QMF1"/>
<sequence>METRVHDQTSAEHWRDRIAETLRTRGITAPPGTPGVSRVRVPWRLDWAFELRDAEPADVGAAVQAARDALREWRLDAAPRRRALTELADALAAEEELLTHLICFENGKLQRSAAMEVGAAIGSLRHHAGLDIPEEVLRDDASGRLRLVREPVGVVAAVTPANMPLLMLVNKLAAALLTGNTVIAKPSPQTPLSALMLQSLSRPLLPPGVFRVLPGGAELGRTLVAHPGVGMITLTGSRRAGREVMAAASATITRLQLELGGNDPAILLDDADVERVAPEIFRSAFASSGQACVAVKRVYAPPGVLGALTERLVELANAARVGSPYDPEASHPVLSGEDQYRRVLGLLAGAEREGATIRTGGAEAVPGFLGVRPAVVTGPDPDGELVQEEQFGPVLPLVPYEDLDALVDAVNAGPYGLGATIWTANQAAGERLARRLDVGMTWVNRTPVPDPGMPFGGMRESGLGREGGRAGLDAYCELKTIGTAGADHD</sequence>
<comment type="similarity">
    <text evidence="3">Belongs to the aldehyde dehydrogenase family.</text>
</comment>
<dbReference type="InterPro" id="IPR016163">
    <property type="entry name" value="Ald_DH_C"/>
</dbReference>
<proteinExistence type="inferred from homology"/>
<dbReference type="SUPFAM" id="SSF53720">
    <property type="entry name" value="ALDH-like"/>
    <property type="match status" value="1"/>
</dbReference>
<dbReference type="Gene3D" id="3.40.605.10">
    <property type="entry name" value="Aldehyde Dehydrogenase, Chain A, domain 1"/>
    <property type="match status" value="1"/>
</dbReference>
<feature type="domain" description="Aldehyde dehydrogenase" evidence="4">
    <location>
        <begin position="47"/>
        <end position="481"/>
    </location>
</feature>